<proteinExistence type="predicted"/>
<keyword evidence="1" id="KW-0812">Transmembrane</keyword>
<gene>
    <name evidence="2" type="primary">GIP</name>
    <name evidence="2" type="ORF">SNAT2548_LOCUS23286</name>
</gene>
<evidence type="ECO:0000313" key="2">
    <source>
        <dbReference type="EMBL" id="CAE7428345.1"/>
    </source>
</evidence>
<reference evidence="2" key="1">
    <citation type="submission" date="2021-02" db="EMBL/GenBank/DDBJ databases">
        <authorList>
            <person name="Dougan E. K."/>
            <person name="Rhodes N."/>
            <person name="Thang M."/>
            <person name="Chan C."/>
        </authorList>
    </citation>
    <scope>NUCLEOTIDE SEQUENCE</scope>
</reference>
<dbReference type="EMBL" id="CAJNDS010002317">
    <property type="protein sequence ID" value="CAE7428345.1"/>
    <property type="molecule type" value="Genomic_DNA"/>
</dbReference>
<comment type="caution">
    <text evidence="2">The sequence shown here is derived from an EMBL/GenBank/DDBJ whole genome shotgun (WGS) entry which is preliminary data.</text>
</comment>
<dbReference type="Proteomes" id="UP000604046">
    <property type="component" value="Unassembled WGS sequence"/>
</dbReference>
<protein>
    <submittedName>
        <fullName evidence="2">GIP protein</fullName>
    </submittedName>
</protein>
<name>A0A812RA74_9DINO</name>
<keyword evidence="3" id="KW-1185">Reference proteome</keyword>
<accession>A0A812RA74</accession>
<sequence length="229" mass="25975">MCFFADACERWLAVQAAVWETLPELCSFSAMRALHFVTPAIVVSDATQTMATLQEVDSLWTKAATWSWLVLSRIAILLFGLDALMLKCRENQPWSEGRISLYKFWMMGIFVKQILGIVQLGMFVRERLFIFVFAGEDSQMQAKEVARKEVWNALLAMKIYQTFGLWKSVAIMLSFDDTDFQKLVFNEKARSGAEEKVASVFSDRFSSSASSSCSADGFCVRDRREADST</sequence>
<keyword evidence="1" id="KW-1133">Transmembrane helix</keyword>
<dbReference type="AlphaFoldDB" id="A0A812RA74"/>
<feature type="transmembrane region" description="Helical" evidence="1">
    <location>
        <begin position="104"/>
        <end position="124"/>
    </location>
</feature>
<feature type="transmembrane region" description="Helical" evidence="1">
    <location>
        <begin position="66"/>
        <end position="84"/>
    </location>
</feature>
<organism evidence="2 3">
    <name type="scientific">Symbiodinium natans</name>
    <dbReference type="NCBI Taxonomy" id="878477"/>
    <lineage>
        <taxon>Eukaryota</taxon>
        <taxon>Sar</taxon>
        <taxon>Alveolata</taxon>
        <taxon>Dinophyceae</taxon>
        <taxon>Suessiales</taxon>
        <taxon>Symbiodiniaceae</taxon>
        <taxon>Symbiodinium</taxon>
    </lineage>
</organism>
<keyword evidence="1" id="KW-0472">Membrane</keyword>
<evidence type="ECO:0000256" key="1">
    <source>
        <dbReference type="SAM" id="Phobius"/>
    </source>
</evidence>
<dbReference type="OrthoDB" id="417449at2759"/>
<evidence type="ECO:0000313" key="3">
    <source>
        <dbReference type="Proteomes" id="UP000604046"/>
    </source>
</evidence>